<comment type="caution">
    <text evidence="3">The sequence shown here is derived from an EMBL/GenBank/DDBJ whole genome shotgun (WGS) entry which is preliminary data.</text>
</comment>
<evidence type="ECO:0000256" key="2">
    <source>
        <dbReference type="SAM" id="MobiDB-lite"/>
    </source>
</evidence>
<proteinExistence type="predicted"/>
<dbReference type="RefSeq" id="WP_270096915.1">
    <property type="nucleotide sequence ID" value="NZ_JAQFFK010000006.1"/>
</dbReference>
<dbReference type="AlphaFoldDB" id="A0AA90U0I6"/>
<reference evidence="3 4" key="1">
    <citation type="submission" date="2023-07" db="EMBL/GenBank/DDBJ databases">
        <title>Genomic Encyclopedia of Type Strains, Phase IV (KMG-IV): sequencing the most valuable type-strain genomes for metagenomic binning, comparative biology and taxonomic classification.</title>
        <authorList>
            <person name="Goeker M."/>
        </authorList>
    </citation>
    <scope>NUCLEOTIDE SEQUENCE [LARGE SCALE GENOMIC DNA]</scope>
    <source>
        <strain evidence="3 4">DSM 17273</strain>
    </source>
</reference>
<feature type="region of interest" description="Disordered" evidence="2">
    <location>
        <begin position="327"/>
        <end position="358"/>
    </location>
</feature>
<sequence>MNTNDVIDLSGVSPQQMFLESYPEKPLATSTLYIKRFTTTNLDKSQNHTVDGVHIVLAQDNPNGLWDVLHVDRNTQKLDPQDPYVATRSLQICCDTIEIHGELSVPEADVTIYARRLVWATADAAINTSPLPWVIPKAGNAVRSDPGKNGVAGRNAGTFQLFVSEVDSADDSWPRLLALGGRGQDPGAGMDGNPGVKMGSYSSIPFKVTDSDISKSSVTVNFKPVAVYVDYEWRWALSQVAHGKCGENSFPTNGGNALAPGIPGDGGNGGSLTTNLAAVVPSFKNTGGQAGTKESDYRGGKPGIPRSCGKYKVKLWENLFGTNNAHKEVTKTNSNKTAKGEDAKAQSAPHGAGSTPEPSVIPETNAWLHPLGLQKTLEYTRDLFLSGNRVEVQDLLCIYEGVLAVPLPNNNAWDDGTMAQWTAAQSEVASMLQRLRGHLDYFGNAAGYTPLLSLQGTIKLYAEETRRALRTLLLAGWIDAKERDAKETAKALGDAIISLNEDSQQAAAQVASSEVEISKVMNRIDALEQELNSMSNQLEILRNNLLSQAQGDLDKQGQIKFAIKMAAALCQVVPVGQPALGTVGSLASVATDFIGGDDAGAPDTVSKMGDMLTKAREAGKKAKEAGKEAGKEKGSAPAKDAQSAKDGVSAWAKVGDGLGPALSQVSQGLQALQVPQSEVEAELQRLESESEEWNKLAKDIRDLNERKAAFFSNLMDAFQSLGDGYARVSSNAAAVFIMQQERSKNHGKLNPVAMGCVRQMGQQSRLTLLRHLYFMVKAYETTVLKSIKVDWKLTEVADKINELLKSEDEFNAASLDLQATVLEPLYQKNLDTVRNQLLDDFSFNETTITLQLGLSSKQTPEVIAALNDSGNVVVDPLAYGLVLPDQQLARLSNVVLKKLEFDPNGPALTETDNVIVSVQPAHSGTIRKAEALYSVYSDETRKWSWTLLASGEIRASEISKGNEDVLDLVLGSGAENIKQKVSLPPVWSDLSINVLYSPELRMNQRPRITKLYFEFSSDVTSAPDDQRVLNVQSLGSTPGAVIKCSPDLANRSDGFYRMIRIFSKGDSVRLNVPSHVAGSAFDAWDIVGRQINRIGVKQTEVDIKIDEHVLAQCHWSRYQDQIQPIVLSQTLVFEDIAEIAENHEDENIRRELMDFLSAAPPVRDFPIRVEASDIASVVGVVPTLNDADLLEEGDEGWKLVNYRGIVGWVNA</sequence>
<evidence type="ECO:0000313" key="3">
    <source>
        <dbReference type="EMBL" id="MDR6223437.1"/>
    </source>
</evidence>
<feature type="compositionally biased region" description="Basic and acidic residues" evidence="2">
    <location>
        <begin position="617"/>
        <end position="634"/>
    </location>
</feature>
<accession>A0AA90U0I6</accession>
<dbReference type="EMBL" id="JAVDQI010000008">
    <property type="protein sequence ID" value="MDR6223437.1"/>
    <property type="molecule type" value="Genomic_DNA"/>
</dbReference>
<feature type="region of interest" description="Disordered" evidence="2">
    <location>
        <begin position="617"/>
        <end position="644"/>
    </location>
</feature>
<feature type="coiled-coil region" evidence="1">
    <location>
        <begin position="510"/>
        <end position="544"/>
    </location>
</feature>
<keyword evidence="4" id="KW-1185">Reference proteome</keyword>
<gene>
    <name evidence="3" type="ORF">J2750_001907</name>
</gene>
<organism evidence="3 4">
    <name type="scientific">Methanococcoides alaskense</name>
    <dbReference type="NCBI Taxonomy" id="325778"/>
    <lineage>
        <taxon>Archaea</taxon>
        <taxon>Methanobacteriati</taxon>
        <taxon>Methanobacteriota</taxon>
        <taxon>Stenosarchaea group</taxon>
        <taxon>Methanomicrobia</taxon>
        <taxon>Methanosarcinales</taxon>
        <taxon>Methanosarcinaceae</taxon>
        <taxon>Methanococcoides</taxon>
    </lineage>
</organism>
<evidence type="ECO:0000256" key="1">
    <source>
        <dbReference type="SAM" id="Coils"/>
    </source>
</evidence>
<protein>
    <submittedName>
        <fullName evidence="3">Chaperonin cofactor prefoldin</fullName>
    </submittedName>
</protein>
<dbReference type="Proteomes" id="UP001185015">
    <property type="component" value="Unassembled WGS sequence"/>
</dbReference>
<evidence type="ECO:0000313" key="4">
    <source>
        <dbReference type="Proteomes" id="UP001185015"/>
    </source>
</evidence>
<feature type="coiled-coil region" evidence="1">
    <location>
        <begin position="676"/>
        <end position="706"/>
    </location>
</feature>
<keyword evidence="1" id="KW-0175">Coiled coil</keyword>
<name>A0AA90U0I6_9EURY</name>